<dbReference type="EMBL" id="BQKE01000001">
    <property type="protein sequence ID" value="GJM60850.1"/>
    <property type="molecule type" value="Genomic_DNA"/>
</dbReference>
<protein>
    <recommendedName>
        <fullName evidence="1">DUF7832 domain-containing protein</fullName>
    </recommendedName>
</protein>
<name>A0AAN5AIT9_9BACT</name>
<sequence>MVPNTIFADSTMQNDLFDHAKFHFLNKFPESLPIENAYLHIGMFMGWIIDQELYSEYFEEEAETEIFRFKLRELSPMLLSEIWGGALSHDLLNEKGKSFADYYYASGEFLKDYESVLANGLPSIYHVQDNWRNYKKISDLMDHKFQMWSKG</sequence>
<gene>
    <name evidence="2" type="ORF">PEDI_14020</name>
</gene>
<organism evidence="2 3">
    <name type="scientific">Persicobacter diffluens</name>
    <dbReference type="NCBI Taxonomy" id="981"/>
    <lineage>
        <taxon>Bacteria</taxon>
        <taxon>Pseudomonadati</taxon>
        <taxon>Bacteroidota</taxon>
        <taxon>Cytophagia</taxon>
        <taxon>Cytophagales</taxon>
        <taxon>Persicobacteraceae</taxon>
        <taxon>Persicobacter</taxon>
    </lineage>
</organism>
<evidence type="ECO:0000313" key="2">
    <source>
        <dbReference type="EMBL" id="GJM60850.1"/>
    </source>
</evidence>
<dbReference type="Proteomes" id="UP001310022">
    <property type="component" value="Unassembled WGS sequence"/>
</dbReference>
<reference evidence="2 3" key="1">
    <citation type="submission" date="2021-12" db="EMBL/GenBank/DDBJ databases">
        <title>Genome sequencing of bacteria with rrn-lacking chromosome and rrn-plasmid.</title>
        <authorList>
            <person name="Anda M."/>
            <person name="Iwasaki W."/>
        </authorList>
    </citation>
    <scope>NUCLEOTIDE SEQUENCE [LARGE SCALE GENOMIC DNA]</scope>
    <source>
        <strain evidence="2 3">NBRC 15940</strain>
    </source>
</reference>
<keyword evidence="3" id="KW-1185">Reference proteome</keyword>
<comment type="caution">
    <text evidence="2">The sequence shown here is derived from an EMBL/GenBank/DDBJ whole genome shotgun (WGS) entry which is preliminary data.</text>
</comment>
<accession>A0AAN5AIT9</accession>
<dbReference type="InterPro" id="IPR057154">
    <property type="entry name" value="DUF7832"/>
</dbReference>
<proteinExistence type="predicted"/>
<dbReference type="Pfam" id="PF25191">
    <property type="entry name" value="DUF7832"/>
    <property type="match status" value="1"/>
</dbReference>
<dbReference type="AlphaFoldDB" id="A0AAN5AIT9"/>
<feature type="domain" description="DUF7832" evidence="1">
    <location>
        <begin position="17"/>
        <end position="127"/>
    </location>
</feature>
<evidence type="ECO:0000313" key="3">
    <source>
        <dbReference type="Proteomes" id="UP001310022"/>
    </source>
</evidence>
<evidence type="ECO:0000259" key="1">
    <source>
        <dbReference type="Pfam" id="PF25191"/>
    </source>
</evidence>